<gene>
    <name evidence="14" type="ORF">U7230_10365</name>
</gene>
<evidence type="ECO:0000256" key="8">
    <source>
        <dbReference type="ARBA" id="ARBA00023284"/>
    </source>
</evidence>
<evidence type="ECO:0000313" key="15">
    <source>
        <dbReference type="Proteomes" id="UP001332192"/>
    </source>
</evidence>
<evidence type="ECO:0000259" key="13">
    <source>
        <dbReference type="PROSITE" id="PS51352"/>
    </source>
</evidence>
<name>A0ABZ1BUL7_9FIRM</name>
<keyword evidence="7" id="KW-1015">Disulfide bond</keyword>
<reference evidence="14 15" key="1">
    <citation type="journal article" date="2024" name="Front. Microbiol.">
        <title>Novel thermophilic genera Geochorda gen. nov. and Carboxydochorda gen. nov. from the deep terrestrial subsurface reveal the ecophysiological diversity in the class Limnochordia.</title>
        <authorList>
            <person name="Karnachuk O.V."/>
            <person name="Lukina A.P."/>
            <person name="Avakyan M.R."/>
            <person name="Kadnikov V.V."/>
            <person name="Begmatov S."/>
            <person name="Beletsky A.V."/>
            <person name="Vlasova K.G."/>
            <person name="Novikov A.A."/>
            <person name="Shcherbakova V.A."/>
            <person name="Mardanov A.V."/>
            <person name="Ravin N.V."/>
        </authorList>
    </citation>
    <scope>NUCLEOTIDE SEQUENCE [LARGE SCALE GENOMIC DNA]</scope>
    <source>
        <strain evidence="14 15">L945</strain>
    </source>
</reference>
<evidence type="ECO:0000256" key="9">
    <source>
        <dbReference type="ARBA" id="ARBA00032824"/>
    </source>
</evidence>
<evidence type="ECO:0000256" key="10">
    <source>
        <dbReference type="ARBA" id="ARBA00038489"/>
    </source>
</evidence>
<dbReference type="GO" id="GO:0140824">
    <property type="term" value="F:thioredoxin-dependent peroxiredoxin activity"/>
    <property type="evidence" value="ECO:0007669"/>
    <property type="project" value="UniProtKB-EC"/>
</dbReference>
<dbReference type="Pfam" id="PF00578">
    <property type="entry name" value="AhpC-TSA"/>
    <property type="match status" value="1"/>
</dbReference>
<evidence type="ECO:0000256" key="12">
    <source>
        <dbReference type="ARBA" id="ARBA00049091"/>
    </source>
</evidence>
<dbReference type="PANTHER" id="PTHR42801:SF4">
    <property type="entry name" value="AHPC_TSA FAMILY PROTEIN"/>
    <property type="match status" value="1"/>
</dbReference>
<feature type="domain" description="Thioredoxin" evidence="13">
    <location>
        <begin position="5"/>
        <end position="152"/>
    </location>
</feature>
<evidence type="ECO:0000256" key="5">
    <source>
        <dbReference type="ARBA" id="ARBA00022862"/>
    </source>
</evidence>
<comment type="similarity">
    <text evidence="10">Belongs to the peroxiredoxin family. BCP/PrxQ subfamily.</text>
</comment>
<dbReference type="InterPro" id="IPR050924">
    <property type="entry name" value="Peroxiredoxin_BCP/PrxQ"/>
</dbReference>
<dbReference type="InterPro" id="IPR013766">
    <property type="entry name" value="Thioredoxin_domain"/>
</dbReference>
<organism evidence="14 15">
    <name type="scientific">Carboxydichorda subterranea</name>
    <dbReference type="NCBI Taxonomy" id="3109565"/>
    <lineage>
        <taxon>Bacteria</taxon>
        <taxon>Bacillati</taxon>
        <taxon>Bacillota</taxon>
        <taxon>Limnochordia</taxon>
        <taxon>Limnochordales</taxon>
        <taxon>Geochordaceae</taxon>
        <taxon>Carboxydichorda</taxon>
    </lineage>
</organism>
<protein>
    <recommendedName>
        <fullName evidence="3">thioredoxin-dependent peroxiredoxin</fullName>
        <ecNumber evidence="3">1.11.1.24</ecNumber>
    </recommendedName>
    <alternativeName>
        <fullName evidence="11">Bacterioferritin comigratory protein</fullName>
    </alternativeName>
    <alternativeName>
        <fullName evidence="9">Thioredoxin peroxidase</fullName>
    </alternativeName>
</protein>
<dbReference type="EMBL" id="CP141615">
    <property type="protein sequence ID" value="WRP16497.1"/>
    <property type="molecule type" value="Genomic_DNA"/>
</dbReference>
<dbReference type="InterPro" id="IPR000866">
    <property type="entry name" value="AhpC/TSA"/>
</dbReference>
<dbReference type="PANTHER" id="PTHR42801">
    <property type="entry name" value="THIOREDOXIN-DEPENDENT PEROXIDE REDUCTASE"/>
    <property type="match status" value="1"/>
</dbReference>
<comment type="subunit">
    <text evidence="2">Monomer.</text>
</comment>
<evidence type="ECO:0000256" key="2">
    <source>
        <dbReference type="ARBA" id="ARBA00011245"/>
    </source>
</evidence>
<evidence type="ECO:0000256" key="7">
    <source>
        <dbReference type="ARBA" id="ARBA00023157"/>
    </source>
</evidence>
<comment type="function">
    <text evidence="1">Thiol-specific peroxidase that catalyzes the reduction of hydrogen peroxide and organic hydroperoxides to water and alcohols, respectively. Plays a role in cell protection against oxidative stress by detoxifying peroxides and as sensor of hydrogen peroxide-mediated signaling events.</text>
</comment>
<keyword evidence="6 14" id="KW-0560">Oxidoreductase</keyword>
<sequence length="156" mass="17100">MAVNVRPGDPMPEVAGLTQAGTRISTKDFLGKWLVLYFYPKDKTSGCTREAQAFNAALDALRQRQAEVVGVSVDSPRSHQSFADAYGLRFPLISDADKSITSGLGLLNEKGTSARRTTFLVDPQGRVHRIFENVKVDGHVDEVLRALDEARAAARR</sequence>
<accession>A0ABZ1BUL7</accession>
<keyword evidence="15" id="KW-1185">Reference proteome</keyword>
<dbReference type="InterPro" id="IPR036249">
    <property type="entry name" value="Thioredoxin-like_sf"/>
</dbReference>
<dbReference type="RefSeq" id="WP_324715770.1">
    <property type="nucleotide sequence ID" value="NZ_CP141615.1"/>
</dbReference>
<keyword evidence="8" id="KW-0676">Redox-active center</keyword>
<comment type="catalytic activity">
    <reaction evidence="12">
        <text>a hydroperoxide + [thioredoxin]-dithiol = an alcohol + [thioredoxin]-disulfide + H2O</text>
        <dbReference type="Rhea" id="RHEA:62620"/>
        <dbReference type="Rhea" id="RHEA-COMP:10698"/>
        <dbReference type="Rhea" id="RHEA-COMP:10700"/>
        <dbReference type="ChEBI" id="CHEBI:15377"/>
        <dbReference type="ChEBI" id="CHEBI:29950"/>
        <dbReference type="ChEBI" id="CHEBI:30879"/>
        <dbReference type="ChEBI" id="CHEBI:35924"/>
        <dbReference type="ChEBI" id="CHEBI:50058"/>
        <dbReference type="EC" id="1.11.1.24"/>
    </reaction>
</comment>
<keyword evidence="4 14" id="KW-0575">Peroxidase</keyword>
<dbReference type="InterPro" id="IPR024706">
    <property type="entry name" value="Peroxiredoxin_AhpC-typ"/>
</dbReference>
<proteinExistence type="inferred from homology"/>
<evidence type="ECO:0000256" key="4">
    <source>
        <dbReference type="ARBA" id="ARBA00022559"/>
    </source>
</evidence>
<dbReference type="Gene3D" id="3.40.30.10">
    <property type="entry name" value="Glutaredoxin"/>
    <property type="match status" value="1"/>
</dbReference>
<evidence type="ECO:0000313" key="14">
    <source>
        <dbReference type="EMBL" id="WRP16497.1"/>
    </source>
</evidence>
<dbReference type="EC" id="1.11.1.24" evidence="3"/>
<evidence type="ECO:0000256" key="11">
    <source>
        <dbReference type="ARBA" id="ARBA00041373"/>
    </source>
</evidence>
<dbReference type="Proteomes" id="UP001332192">
    <property type="component" value="Chromosome"/>
</dbReference>
<evidence type="ECO:0000256" key="3">
    <source>
        <dbReference type="ARBA" id="ARBA00013017"/>
    </source>
</evidence>
<dbReference type="PROSITE" id="PS51352">
    <property type="entry name" value="THIOREDOXIN_2"/>
    <property type="match status" value="1"/>
</dbReference>
<dbReference type="SUPFAM" id="SSF52833">
    <property type="entry name" value="Thioredoxin-like"/>
    <property type="match status" value="1"/>
</dbReference>
<keyword evidence="5" id="KW-0049">Antioxidant</keyword>
<evidence type="ECO:0000256" key="6">
    <source>
        <dbReference type="ARBA" id="ARBA00023002"/>
    </source>
</evidence>
<dbReference type="CDD" id="cd03017">
    <property type="entry name" value="PRX_BCP"/>
    <property type="match status" value="1"/>
</dbReference>
<dbReference type="PIRSF" id="PIRSF000239">
    <property type="entry name" value="AHPC"/>
    <property type="match status" value="1"/>
</dbReference>
<evidence type="ECO:0000256" key="1">
    <source>
        <dbReference type="ARBA" id="ARBA00003330"/>
    </source>
</evidence>